<evidence type="ECO:0000259" key="3">
    <source>
        <dbReference type="Pfam" id="PF20581"/>
    </source>
</evidence>
<feature type="transmembrane region" description="Helical" evidence="1">
    <location>
        <begin position="680"/>
        <end position="711"/>
    </location>
</feature>
<feature type="transmembrane region" description="Helical" evidence="1">
    <location>
        <begin position="53"/>
        <end position="75"/>
    </location>
</feature>
<accession>I0IAG3</accession>
<feature type="transmembrane region" description="Helical" evidence="1">
    <location>
        <begin position="405"/>
        <end position="426"/>
    </location>
</feature>
<feature type="transmembrane region" description="Helical" evidence="1">
    <location>
        <begin position="548"/>
        <end position="569"/>
    </location>
</feature>
<feature type="transmembrane region" description="Helical" evidence="1">
    <location>
        <begin position="645"/>
        <end position="668"/>
    </location>
</feature>
<feature type="transmembrane region" description="Helical" evidence="1">
    <location>
        <begin position="467"/>
        <end position="488"/>
    </location>
</feature>
<dbReference type="Pfam" id="PF20581">
    <property type="entry name" value="DUF6785"/>
    <property type="match status" value="2"/>
</dbReference>
<protein>
    <submittedName>
        <fullName evidence="4">Uncharacterized protein</fullName>
    </submittedName>
</protein>
<feature type="domain" description="DUF6785" evidence="3">
    <location>
        <begin position="22"/>
        <end position="137"/>
    </location>
</feature>
<dbReference type="Proteomes" id="UP000007881">
    <property type="component" value="Chromosome"/>
</dbReference>
<feature type="transmembrane region" description="Helical" evidence="1">
    <location>
        <begin position="907"/>
        <end position="932"/>
    </location>
</feature>
<name>I0IAG3_PHYMF</name>
<evidence type="ECO:0000259" key="2">
    <source>
        <dbReference type="Pfam" id="PF20580"/>
    </source>
</evidence>
<proteinExistence type="predicted"/>
<feature type="domain" description="DUF6784" evidence="2">
    <location>
        <begin position="837"/>
        <end position="929"/>
    </location>
</feature>
<dbReference type="AlphaFoldDB" id="I0IAG3"/>
<feature type="transmembrane region" description="Helical" evidence="1">
    <location>
        <begin position="21"/>
        <end position="41"/>
    </location>
</feature>
<keyword evidence="1" id="KW-0472">Membrane</keyword>
<dbReference type="EMBL" id="AP012338">
    <property type="protein sequence ID" value="BAM02251.1"/>
    <property type="molecule type" value="Genomic_DNA"/>
</dbReference>
<dbReference type="Pfam" id="PF20580">
    <property type="entry name" value="DUF6784"/>
    <property type="match status" value="1"/>
</dbReference>
<evidence type="ECO:0000313" key="5">
    <source>
        <dbReference type="Proteomes" id="UP000007881"/>
    </source>
</evidence>
<gene>
    <name evidence="4" type="ordered locus">PSMK_00920</name>
</gene>
<organism evidence="4 5">
    <name type="scientific">Phycisphaera mikurensis (strain NBRC 102666 / KCTC 22515 / FYK2301M01)</name>
    <dbReference type="NCBI Taxonomy" id="1142394"/>
    <lineage>
        <taxon>Bacteria</taxon>
        <taxon>Pseudomonadati</taxon>
        <taxon>Planctomycetota</taxon>
        <taxon>Phycisphaerae</taxon>
        <taxon>Phycisphaerales</taxon>
        <taxon>Phycisphaeraceae</taxon>
        <taxon>Phycisphaera</taxon>
    </lineage>
</organism>
<sequence>MPHPPPDPDPETAPRRPRRRSLRAVVLGLGLALFVAGFTYFNDAVVRQTPFIGNFLPVSVFGVTLAAALGLNPLLSWLGRGRAWPRALRPLKPVELGVVAALALGACGWAGSGYFRTFLTVLVVPGDQVRANPGWSAAGVMSYVPGGDAALAPGQVRGLAGVAAAGGVAAARSADPAAGAGVDPASSLAAALGLLPDLPAAGPAAAAVAAQLTAEEAAFLASLAGQASASGTDTAEALRALNRLIENPGWVESVPPPLRPAGTHAALSAAGALEAERSRLLGAQAELLARRARVAPAPAEDPDAARAAAGLQARLESLRAAGRSIEEPGGRGGSLRAARELAARELLAAALPAHVAPPPRGGAVLPAGGRPDPWITDAALAGRPAAPGAGWGLGELPWPLWVPVLLRWGGATLLLAAMGLGLALVVHPQWTRRELLPYPIARLLEEAAAPDPLRGGAGAPAVLRRGVFWAGFALVAGVHLLGGLHAWFPAVPAVPLGFDLNPLRSLFPVASAVPGADGVFNARLYPAVAAFACFLTLPVGFSLGVSMLLWLALGAAFLGSGAAFTDGFYGPGSGNLLRAGAYAAMSMVVLYTGRRFYAAAAVRGVGLGGLLPGGGAGVPASAVWGARVAALGGLAAAAVLRDLGLAAPLALGFVVAVAAVWVVMSRVVAETGCFYLQPGFLPVGIASGLLGDAALGPVGLVLVGLASLLVIGDQRETLMPFLLHALRLGDPAPGRVGVGAPAVGDAAGSRGVGKLAAWLALSVASTFVLALVVTFLWQYNAGIDAADRWARLWMPVQPWDQLTRSLSSLSAEGRLTEAVFTDGLARLGLLDPRPAAWSWFLGGFAALSICALLRLRIPGWPLHPVIFLVWGTTPMSRFAWSFLVGWLVKLCVVRLGGTRAARSMQPLLVGVIAAELLMALGWIAVGAAYHLATGKTPAGYVVFPG</sequence>
<feature type="transmembrane region" description="Helical" evidence="1">
    <location>
        <begin position="836"/>
        <end position="857"/>
    </location>
</feature>
<feature type="domain" description="DUF6785" evidence="3">
    <location>
        <begin position="382"/>
        <end position="731"/>
    </location>
</feature>
<evidence type="ECO:0000256" key="1">
    <source>
        <dbReference type="SAM" id="Phobius"/>
    </source>
</evidence>
<dbReference type="KEGG" id="phm:PSMK_00920"/>
<keyword evidence="1" id="KW-0812">Transmembrane</keyword>
<feature type="transmembrane region" description="Helical" evidence="1">
    <location>
        <begin position="605"/>
        <end position="625"/>
    </location>
</feature>
<feature type="transmembrane region" description="Helical" evidence="1">
    <location>
        <begin position="96"/>
        <end position="115"/>
    </location>
</feature>
<feature type="transmembrane region" description="Helical" evidence="1">
    <location>
        <begin position="524"/>
        <end position="541"/>
    </location>
</feature>
<dbReference type="InterPro" id="IPR046711">
    <property type="entry name" value="DUF6784"/>
</dbReference>
<reference evidence="4 5" key="1">
    <citation type="submission" date="2012-02" db="EMBL/GenBank/DDBJ databases">
        <title>Complete genome sequence of Phycisphaera mikurensis NBRC 102666.</title>
        <authorList>
            <person name="Ankai A."/>
            <person name="Hosoyama A."/>
            <person name="Terui Y."/>
            <person name="Sekine M."/>
            <person name="Fukai R."/>
            <person name="Kato Y."/>
            <person name="Nakamura S."/>
            <person name="Yamada-Narita S."/>
            <person name="Kawakoshi A."/>
            <person name="Fukunaga Y."/>
            <person name="Yamazaki S."/>
            <person name="Fujita N."/>
        </authorList>
    </citation>
    <scope>NUCLEOTIDE SEQUENCE [LARGE SCALE GENOMIC DNA]</scope>
    <source>
        <strain evidence="5">NBRC 102666 / KCTC 22515 / FYK2301M01</strain>
    </source>
</reference>
<dbReference type="InterPro" id="IPR046712">
    <property type="entry name" value="DUF6785"/>
</dbReference>
<keyword evidence="1" id="KW-1133">Transmembrane helix</keyword>
<dbReference type="OrthoDB" id="5428060at2"/>
<feature type="transmembrane region" description="Helical" evidence="1">
    <location>
        <begin position="575"/>
        <end position="593"/>
    </location>
</feature>
<evidence type="ECO:0000313" key="4">
    <source>
        <dbReference type="EMBL" id="BAM02251.1"/>
    </source>
</evidence>
<dbReference type="eggNOG" id="ENOG502Z7XV">
    <property type="taxonomic scope" value="Bacteria"/>
</dbReference>
<keyword evidence="5" id="KW-1185">Reference proteome</keyword>
<feature type="transmembrane region" description="Helical" evidence="1">
    <location>
        <begin position="755"/>
        <end position="777"/>
    </location>
</feature>
<dbReference type="HOGENOM" id="CLU_310977_0_0_0"/>
<dbReference type="RefSeq" id="WP_014435471.1">
    <property type="nucleotide sequence ID" value="NC_017080.1"/>
</dbReference>